<name>A0A0A7G0B8_9CLOT</name>
<dbReference type="AlphaFoldDB" id="A0A0A7G0B8"/>
<geneLocation type="plasmid" evidence="2 3">
    <name>pCBJ</name>
</geneLocation>
<protein>
    <submittedName>
        <fullName evidence="2">Uncharacterized protein</fullName>
    </submittedName>
</protein>
<keyword evidence="1" id="KW-1133">Transmembrane helix</keyword>
<dbReference type="EMBL" id="CP006906">
    <property type="protein sequence ID" value="AIY85294.1"/>
    <property type="molecule type" value="Genomic_DNA"/>
</dbReference>
<dbReference type="KEGG" id="cbv:U729_3244"/>
<dbReference type="HOGENOM" id="CLU_2631839_0_0_9"/>
<dbReference type="RefSeq" id="WP_040113799.1">
    <property type="nucleotide sequence ID" value="NZ_CP006906.1"/>
</dbReference>
<feature type="transmembrane region" description="Helical" evidence="1">
    <location>
        <begin position="50"/>
        <end position="69"/>
    </location>
</feature>
<organism evidence="2 3">
    <name type="scientific">Clostridium baratii str. Sullivan</name>
    <dbReference type="NCBI Taxonomy" id="1415775"/>
    <lineage>
        <taxon>Bacteria</taxon>
        <taxon>Bacillati</taxon>
        <taxon>Bacillota</taxon>
        <taxon>Clostridia</taxon>
        <taxon>Eubacteriales</taxon>
        <taxon>Clostridiaceae</taxon>
        <taxon>Clostridium</taxon>
    </lineage>
</organism>
<gene>
    <name evidence="2" type="ORF">U729_3244</name>
</gene>
<accession>A0A0A7G0B8</accession>
<sequence length="77" mass="8131">MSKLVDYYKDKPSTSLKCMAIGAVSAPLAIKVLNNVDTIAISKLSSLDPLSIATISIGSVLIITEIIGIKIKKARGE</sequence>
<keyword evidence="3" id="KW-1185">Reference proteome</keyword>
<evidence type="ECO:0000313" key="3">
    <source>
        <dbReference type="Proteomes" id="UP000030635"/>
    </source>
</evidence>
<keyword evidence="1" id="KW-0812">Transmembrane</keyword>
<proteinExistence type="predicted"/>
<evidence type="ECO:0000313" key="2">
    <source>
        <dbReference type="EMBL" id="AIY85294.1"/>
    </source>
</evidence>
<dbReference type="Proteomes" id="UP000030635">
    <property type="component" value="Plasmid pCBJ"/>
</dbReference>
<reference evidence="2 3" key="1">
    <citation type="journal article" date="2015" name="Infect. Genet. Evol.">
        <title>Genomic sequences of six botulinum neurotoxin-producing strains representing three clostridial species illustrate the mobility and diversity of botulinum neurotoxin genes.</title>
        <authorList>
            <person name="Smith T.J."/>
            <person name="Hill K.K."/>
            <person name="Xie G."/>
            <person name="Foley B.T."/>
            <person name="Williamson C.H."/>
            <person name="Foster J.T."/>
            <person name="Johnson S.L."/>
            <person name="Chertkov O."/>
            <person name="Teshima H."/>
            <person name="Gibbons H.S."/>
            <person name="Johnsky L.A."/>
            <person name="Karavis M.A."/>
            <person name="Smith L.A."/>
        </authorList>
    </citation>
    <scope>NUCLEOTIDE SEQUENCE [LARGE SCALE GENOMIC DNA]</scope>
    <source>
        <strain evidence="2">Sullivan</strain>
        <plasmid evidence="3">Plasmid pCBJ</plasmid>
    </source>
</reference>
<evidence type="ECO:0000256" key="1">
    <source>
        <dbReference type="SAM" id="Phobius"/>
    </source>
</evidence>
<keyword evidence="2" id="KW-0614">Plasmid</keyword>
<keyword evidence="1" id="KW-0472">Membrane</keyword>